<dbReference type="EMBL" id="WUWG01000003">
    <property type="protein sequence ID" value="MXU65581.1"/>
    <property type="molecule type" value="Genomic_DNA"/>
</dbReference>
<comment type="caution">
    <text evidence="2">The sequence shown here is derived from an EMBL/GenBank/DDBJ whole genome shotgun (WGS) entry which is preliminary data.</text>
</comment>
<evidence type="ECO:0000313" key="2">
    <source>
        <dbReference type="EMBL" id="MXU65581.1"/>
    </source>
</evidence>
<keyword evidence="1" id="KW-0812">Transmembrane</keyword>
<organism evidence="2 3">
    <name type="scientific">Oceanomicrobium pacificus</name>
    <dbReference type="NCBI Taxonomy" id="2692916"/>
    <lineage>
        <taxon>Bacteria</taxon>
        <taxon>Pseudomonadati</taxon>
        <taxon>Pseudomonadota</taxon>
        <taxon>Alphaproteobacteria</taxon>
        <taxon>Rhodobacterales</taxon>
        <taxon>Paracoccaceae</taxon>
        <taxon>Oceanomicrobium</taxon>
    </lineage>
</organism>
<dbReference type="Proteomes" id="UP000436016">
    <property type="component" value="Unassembled WGS sequence"/>
</dbReference>
<keyword evidence="3" id="KW-1185">Reference proteome</keyword>
<name>A0A6B0U3Q9_9RHOB</name>
<evidence type="ECO:0000256" key="1">
    <source>
        <dbReference type="SAM" id="Phobius"/>
    </source>
</evidence>
<gene>
    <name evidence="2" type="ORF">GSH16_08980</name>
</gene>
<feature type="transmembrane region" description="Helical" evidence="1">
    <location>
        <begin position="26"/>
        <end position="44"/>
    </location>
</feature>
<evidence type="ECO:0008006" key="4">
    <source>
        <dbReference type="Google" id="ProtNLM"/>
    </source>
</evidence>
<reference evidence="2 3" key="1">
    <citation type="submission" date="2019-12" db="EMBL/GenBank/DDBJ databases">
        <title>Strain KN286 was isolated from seawater, which was collected from Caroline Seamount in the tropical western Pacific.</title>
        <authorList>
            <person name="Wang Q."/>
        </authorList>
    </citation>
    <scope>NUCLEOTIDE SEQUENCE [LARGE SCALE GENOMIC DNA]</scope>
    <source>
        <strain evidence="2 3">KN286</strain>
    </source>
</reference>
<proteinExistence type="predicted"/>
<dbReference type="AlphaFoldDB" id="A0A6B0U3Q9"/>
<sequence length="163" mass="17683">MPIALSAIVFLALLYGAFMVPRFRWAFAVAAVLMGLGVVGYMVVNDRARPAQEARIAVEEVELSDLSFTPGPRFLTVQGRAVNGSSDWDLLDFTLQVTVFDCPDLEAAPQGCDTIGQSQGIARVSIPPGQLRSFSVPLSFPNLPDVIGEPFWEEEIVSVRAGR</sequence>
<keyword evidence="1" id="KW-1133">Transmembrane helix</keyword>
<protein>
    <recommendedName>
        <fullName evidence="4">DUF3426 domain-containing protein</fullName>
    </recommendedName>
</protein>
<dbReference type="RefSeq" id="WP_160854177.1">
    <property type="nucleotide sequence ID" value="NZ_WUWG01000003.1"/>
</dbReference>
<accession>A0A6B0U3Q9</accession>
<evidence type="ECO:0000313" key="3">
    <source>
        <dbReference type="Proteomes" id="UP000436016"/>
    </source>
</evidence>
<keyword evidence="1" id="KW-0472">Membrane</keyword>